<dbReference type="Proteomes" id="UP000694846">
    <property type="component" value="Unplaced"/>
</dbReference>
<accession>A0A8B8G6R5</accession>
<protein>
    <submittedName>
        <fullName evidence="2">Uncharacterized protein LOC112689107</fullName>
    </submittedName>
</protein>
<name>A0A8B8G6R5_9HEMI</name>
<dbReference type="RefSeq" id="XP_025418415.1">
    <property type="nucleotide sequence ID" value="XM_025562630.1"/>
</dbReference>
<keyword evidence="1" id="KW-1185">Reference proteome</keyword>
<reference evidence="2" key="1">
    <citation type="submission" date="2025-08" db="UniProtKB">
        <authorList>
            <consortium name="RefSeq"/>
        </authorList>
    </citation>
    <scope>IDENTIFICATION</scope>
    <source>
        <tissue evidence="2">Whole body</tissue>
    </source>
</reference>
<gene>
    <name evidence="2" type="primary">LOC112689107</name>
</gene>
<evidence type="ECO:0000313" key="1">
    <source>
        <dbReference type="Proteomes" id="UP000694846"/>
    </source>
</evidence>
<organism evidence="1 2">
    <name type="scientific">Sipha flava</name>
    <name type="common">yellow sugarcane aphid</name>
    <dbReference type="NCBI Taxonomy" id="143950"/>
    <lineage>
        <taxon>Eukaryota</taxon>
        <taxon>Metazoa</taxon>
        <taxon>Ecdysozoa</taxon>
        <taxon>Arthropoda</taxon>
        <taxon>Hexapoda</taxon>
        <taxon>Insecta</taxon>
        <taxon>Pterygota</taxon>
        <taxon>Neoptera</taxon>
        <taxon>Paraneoptera</taxon>
        <taxon>Hemiptera</taxon>
        <taxon>Sternorrhyncha</taxon>
        <taxon>Aphidomorpha</taxon>
        <taxon>Aphidoidea</taxon>
        <taxon>Aphididae</taxon>
        <taxon>Sipha</taxon>
    </lineage>
</organism>
<evidence type="ECO:0000313" key="2">
    <source>
        <dbReference type="RefSeq" id="XP_025418415.1"/>
    </source>
</evidence>
<sequence>MNFVSFQVLRCVFLKKRETRFNKNKTLAMSVYYCHHSRIFSSKAIGKRIMKIIGSCKMGNLDKFCPSYIQVVVKKCGNVEIKYYKTHRGHYNKVKYLPFLRKSKK</sequence>
<proteinExistence type="predicted"/>
<dbReference type="OrthoDB" id="6572669at2759"/>
<dbReference type="GeneID" id="112689107"/>
<dbReference type="AlphaFoldDB" id="A0A8B8G6R5"/>